<proteinExistence type="predicted"/>
<organism evidence="1 2">
    <name type="scientific">Adiantum capillus-veneris</name>
    <name type="common">Maidenhair fern</name>
    <dbReference type="NCBI Taxonomy" id="13818"/>
    <lineage>
        <taxon>Eukaryota</taxon>
        <taxon>Viridiplantae</taxon>
        <taxon>Streptophyta</taxon>
        <taxon>Embryophyta</taxon>
        <taxon>Tracheophyta</taxon>
        <taxon>Polypodiopsida</taxon>
        <taxon>Polypodiidae</taxon>
        <taxon>Polypodiales</taxon>
        <taxon>Pteridineae</taxon>
        <taxon>Pteridaceae</taxon>
        <taxon>Vittarioideae</taxon>
        <taxon>Adiantum</taxon>
    </lineage>
</organism>
<sequence>MKQNLSFLALLRAKLEEVVDEYLKEDDQLILQDDTNIVEAVYARMGTSFSSEFSKDAEKDLLLPPTRDSVGELNEYDLSYFFATSEGNDDHNTTIMTHAISTPMLVHVPTPESEEKV</sequence>
<comment type="caution">
    <text evidence="1">The sequence shown here is derived from an EMBL/GenBank/DDBJ whole genome shotgun (WGS) entry which is preliminary data.</text>
</comment>
<protein>
    <submittedName>
        <fullName evidence="1">Uncharacterized protein</fullName>
    </submittedName>
</protein>
<evidence type="ECO:0000313" key="1">
    <source>
        <dbReference type="EMBL" id="KAI5065466.1"/>
    </source>
</evidence>
<name>A0A9D4UCH3_ADICA</name>
<gene>
    <name evidence="1" type="ORF">GOP47_0020161</name>
</gene>
<dbReference type="Proteomes" id="UP000886520">
    <property type="component" value="Chromosome 19"/>
</dbReference>
<keyword evidence="2" id="KW-1185">Reference proteome</keyword>
<dbReference type="EMBL" id="JABFUD020000019">
    <property type="protein sequence ID" value="KAI5065466.1"/>
    <property type="molecule type" value="Genomic_DNA"/>
</dbReference>
<evidence type="ECO:0000313" key="2">
    <source>
        <dbReference type="Proteomes" id="UP000886520"/>
    </source>
</evidence>
<reference evidence="1" key="1">
    <citation type="submission" date="2021-01" db="EMBL/GenBank/DDBJ databases">
        <title>Adiantum capillus-veneris genome.</title>
        <authorList>
            <person name="Fang Y."/>
            <person name="Liao Q."/>
        </authorList>
    </citation>
    <scope>NUCLEOTIDE SEQUENCE</scope>
    <source>
        <strain evidence="1">H3</strain>
        <tissue evidence="1">Leaf</tissue>
    </source>
</reference>
<accession>A0A9D4UCH3</accession>
<dbReference type="AlphaFoldDB" id="A0A9D4UCH3"/>